<keyword evidence="2" id="KW-1185">Reference proteome</keyword>
<accession>A0ABS7VQR8</accession>
<organism evidence="1 2">
    <name type="scientific">Microvirga puerhi</name>
    <dbReference type="NCBI Taxonomy" id="2876078"/>
    <lineage>
        <taxon>Bacteria</taxon>
        <taxon>Pseudomonadati</taxon>
        <taxon>Pseudomonadota</taxon>
        <taxon>Alphaproteobacteria</taxon>
        <taxon>Hyphomicrobiales</taxon>
        <taxon>Methylobacteriaceae</taxon>
        <taxon>Microvirga</taxon>
    </lineage>
</organism>
<comment type="caution">
    <text evidence="1">The sequence shown here is derived from an EMBL/GenBank/DDBJ whole genome shotgun (WGS) entry which is preliminary data.</text>
</comment>
<proteinExistence type="predicted"/>
<dbReference type="Pfam" id="PF20339">
    <property type="entry name" value="DUF6634"/>
    <property type="match status" value="1"/>
</dbReference>
<evidence type="ECO:0000313" key="1">
    <source>
        <dbReference type="EMBL" id="MBZ6077362.1"/>
    </source>
</evidence>
<sequence>MFLINKVRPLNRAAATLEIERLQRLAIDLTSIRDGCGPTEADLADAPFLVGWSRERRPAYCLVGHAFGHPRLTGAGQPIMTSDLWVLNEEQGWARTISRWYRLGQAASDTPAS</sequence>
<dbReference type="InterPro" id="IPR046574">
    <property type="entry name" value="DUF6634"/>
</dbReference>
<reference evidence="1 2" key="1">
    <citation type="submission" date="2021-09" db="EMBL/GenBank/DDBJ databases">
        <title>The complete genome sequence of a new microorganism.</title>
        <authorList>
            <person name="Zi Z."/>
        </authorList>
    </citation>
    <scope>NUCLEOTIDE SEQUENCE [LARGE SCALE GENOMIC DNA]</scope>
    <source>
        <strain evidence="1 2">WGZ8</strain>
    </source>
</reference>
<dbReference type="RefSeq" id="WP_224313727.1">
    <property type="nucleotide sequence ID" value="NZ_JAIRBM010000009.1"/>
</dbReference>
<gene>
    <name evidence="1" type="ORF">K9B37_13860</name>
</gene>
<dbReference type="Proteomes" id="UP000704176">
    <property type="component" value="Unassembled WGS sequence"/>
</dbReference>
<evidence type="ECO:0000313" key="2">
    <source>
        <dbReference type="Proteomes" id="UP000704176"/>
    </source>
</evidence>
<protein>
    <submittedName>
        <fullName evidence="1">Uncharacterized protein</fullName>
    </submittedName>
</protein>
<dbReference type="EMBL" id="JAIRBM010000009">
    <property type="protein sequence ID" value="MBZ6077362.1"/>
    <property type="molecule type" value="Genomic_DNA"/>
</dbReference>
<name>A0ABS7VQR8_9HYPH</name>